<keyword evidence="6 7" id="KW-0472">Membrane</keyword>
<feature type="transmembrane region" description="Helical" evidence="7">
    <location>
        <begin position="251"/>
        <end position="269"/>
    </location>
</feature>
<dbReference type="InterPro" id="IPR011701">
    <property type="entry name" value="MFS"/>
</dbReference>
<dbReference type="Gene3D" id="1.20.1250.20">
    <property type="entry name" value="MFS general substrate transporter like domains"/>
    <property type="match status" value="2"/>
</dbReference>
<dbReference type="CDD" id="cd17503">
    <property type="entry name" value="MFS_LmrB_MDR_like"/>
    <property type="match status" value="1"/>
</dbReference>
<evidence type="ECO:0000313" key="10">
    <source>
        <dbReference type="Proteomes" id="UP000500741"/>
    </source>
</evidence>
<accession>A0A6G8AZI8</accession>
<keyword evidence="5 7" id="KW-1133">Transmembrane helix</keyword>
<evidence type="ECO:0000256" key="4">
    <source>
        <dbReference type="ARBA" id="ARBA00022692"/>
    </source>
</evidence>
<dbReference type="GO" id="GO:0005886">
    <property type="term" value="C:plasma membrane"/>
    <property type="evidence" value="ECO:0007669"/>
    <property type="project" value="UniProtKB-SubCell"/>
</dbReference>
<keyword evidence="4 7" id="KW-0812">Transmembrane</keyword>
<feature type="transmembrane region" description="Helical" evidence="7">
    <location>
        <begin position="191"/>
        <end position="209"/>
    </location>
</feature>
<comment type="subcellular location">
    <subcellularLocation>
        <location evidence="1">Cell membrane</location>
        <topology evidence="1">Multi-pass membrane protein</topology>
    </subcellularLocation>
</comment>
<evidence type="ECO:0000313" key="9">
    <source>
        <dbReference type="EMBL" id="QIL50379.1"/>
    </source>
</evidence>
<dbReference type="EMBL" id="CP049888">
    <property type="protein sequence ID" value="QIL50379.1"/>
    <property type="molecule type" value="Genomic_DNA"/>
</dbReference>
<evidence type="ECO:0000259" key="8">
    <source>
        <dbReference type="PROSITE" id="PS50850"/>
    </source>
</evidence>
<reference evidence="9 10" key="1">
    <citation type="submission" date="2020-03" db="EMBL/GenBank/DDBJ databases">
        <title>Weissella sp. nov., isolated from Cybister lewisianus.</title>
        <authorList>
            <person name="Hyun D.-W."/>
            <person name="Bae J.-W."/>
        </authorList>
    </citation>
    <scope>NUCLEOTIDE SEQUENCE [LARGE SCALE GENOMIC DNA]</scope>
    <source>
        <strain evidence="9 10">HDW19</strain>
    </source>
</reference>
<dbReference type="KEGG" id="wco:G7084_03030"/>
<feature type="transmembrane region" description="Helical" evidence="7">
    <location>
        <begin position="86"/>
        <end position="104"/>
    </location>
</feature>
<feature type="domain" description="Major facilitator superfamily (MFS) profile" evidence="8">
    <location>
        <begin position="21"/>
        <end position="498"/>
    </location>
</feature>
<evidence type="ECO:0000256" key="3">
    <source>
        <dbReference type="ARBA" id="ARBA00022475"/>
    </source>
</evidence>
<feature type="transmembrane region" description="Helical" evidence="7">
    <location>
        <begin position="60"/>
        <end position="79"/>
    </location>
</feature>
<dbReference type="GO" id="GO:0022857">
    <property type="term" value="F:transmembrane transporter activity"/>
    <property type="evidence" value="ECO:0007669"/>
    <property type="project" value="InterPro"/>
</dbReference>
<dbReference type="InterPro" id="IPR020846">
    <property type="entry name" value="MFS_dom"/>
</dbReference>
<feature type="transmembrane region" description="Helical" evidence="7">
    <location>
        <begin position="381"/>
        <end position="402"/>
    </location>
</feature>
<keyword evidence="3" id="KW-1003">Cell membrane</keyword>
<dbReference type="PROSITE" id="PS50850">
    <property type="entry name" value="MFS"/>
    <property type="match status" value="1"/>
</dbReference>
<evidence type="ECO:0000256" key="2">
    <source>
        <dbReference type="ARBA" id="ARBA00022448"/>
    </source>
</evidence>
<evidence type="ECO:0000256" key="1">
    <source>
        <dbReference type="ARBA" id="ARBA00004651"/>
    </source>
</evidence>
<dbReference type="InterPro" id="IPR036259">
    <property type="entry name" value="MFS_trans_sf"/>
</dbReference>
<feature type="transmembrane region" description="Helical" evidence="7">
    <location>
        <begin position="289"/>
        <end position="314"/>
    </location>
</feature>
<dbReference type="PANTHER" id="PTHR42718:SF24">
    <property type="entry name" value="MAJOR FACILITATOR SUPERFAMILY (MFS) PROFILE DOMAIN-CONTAINING PROTEIN"/>
    <property type="match status" value="1"/>
</dbReference>
<organism evidence="9 10">
    <name type="scientific">Weissella coleopterorum</name>
    <dbReference type="NCBI Taxonomy" id="2714949"/>
    <lineage>
        <taxon>Bacteria</taxon>
        <taxon>Bacillati</taxon>
        <taxon>Bacillota</taxon>
        <taxon>Bacilli</taxon>
        <taxon>Lactobacillales</taxon>
        <taxon>Lactobacillaceae</taxon>
        <taxon>Weissella</taxon>
    </lineage>
</organism>
<feature type="transmembrane region" description="Helical" evidence="7">
    <location>
        <begin position="20"/>
        <end position="40"/>
    </location>
</feature>
<dbReference type="InterPro" id="IPR004638">
    <property type="entry name" value="EmrB-like"/>
</dbReference>
<dbReference type="AlphaFoldDB" id="A0A6G8AZI8"/>
<keyword evidence="2" id="KW-0813">Transport</keyword>
<evidence type="ECO:0000256" key="6">
    <source>
        <dbReference type="ARBA" id="ARBA00023136"/>
    </source>
</evidence>
<dbReference type="RefSeq" id="WP_166009932.1">
    <property type="nucleotide sequence ID" value="NZ_CP049888.1"/>
</dbReference>
<feature type="transmembrane region" description="Helical" evidence="7">
    <location>
        <begin position="221"/>
        <end position="239"/>
    </location>
</feature>
<sequence length="511" mass="55542">MATDQKKALDIHGKPYSRVALVIIILFATFAGMLNQTSLGTAIPTLMKDFDISMATAQQATTWFLLVNGIMIPVSAFLMTRFRTKWLYEVAYILLFAGMLLAALTPAKSAYWPMFIAGRALQALSVGITMPLMQLVMVNIFPEKQRGIAMGLGGLVIGMAPAIGPTLSGWILEKDHVILGLTLNDSWRSIFVFPMIVLGISIILGFFLLKDVIPNRAGKLEWFSLVLSTIGFGSFLWGFTNVATDGWGDLINVILPIILGIIFILLFGYRQLKLDRPFLNVRVFKNKQFTITTILVALAMMAMMGVEMMLPLYMQNVHGLSPLDSGLALLPGALMMGLMSPIAGIAYDKVGAKRLSRVGFAILTIATFPFMFLGIDTPIHYVTVLYALRMFGIAMVMMPLTASAMSALPVKDAADGTAANNTARQVASAVVVALLTSVTQNIINNNTPAHHVLTENPIQYASKMANASLDGFHVSFGIGMLFAVMGLIVANFLAGKHENKDVDVDYTKGVK</sequence>
<dbReference type="Pfam" id="PF07690">
    <property type="entry name" value="MFS_1"/>
    <property type="match status" value="1"/>
</dbReference>
<proteinExistence type="predicted"/>
<dbReference type="PANTHER" id="PTHR42718">
    <property type="entry name" value="MAJOR FACILITATOR SUPERFAMILY MULTIDRUG TRANSPORTER MFSC"/>
    <property type="match status" value="1"/>
</dbReference>
<feature type="transmembrane region" description="Helical" evidence="7">
    <location>
        <begin position="148"/>
        <end position="171"/>
    </location>
</feature>
<name>A0A6G8AZI8_9LACO</name>
<dbReference type="SUPFAM" id="SSF103473">
    <property type="entry name" value="MFS general substrate transporter"/>
    <property type="match status" value="1"/>
</dbReference>
<evidence type="ECO:0000256" key="5">
    <source>
        <dbReference type="ARBA" id="ARBA00022989"/>
    </source>
</evidence>
<dbReference type="Proteomes" id="UP000500741">
    <property type="component" value="Chromosome"/>
</dbReference>
<gene>
    <name evidence="9" type="ORF">G7084_03030</name>
</gene>
<keyword evidence="10" id="KW-1185">Reference proteome</keyword>
<feature type="transmembrane region" description="Helical" evidence="7">
    <location>
        <begin position="110"/>
        <end position="136"/>
    </location>
</feature>
<feature type="transmembrane region" description="Helical" evidence="7">
    <location>
        <begin position="358"/>
        <end position="375"/>
    </location>
</feature>
<feature type="transmembrane region" description="Helical" evidence="7">
    <location>
        <begin position="326"/>
        <end position="346"/>
    </location>
</feature>
<dbReference type="NCBIfam" id="TIGR00711">
    <property type="entry name" value="efflux_EmrB"/>
    <property type="match status" value="1"/>
</dbReference>
<feature type="transmembrane region" description="Helical" evidence="7">
    <location>
        <begin position="472"/>
        <end position="494"/>
    </location>
</feature>
<evidence type="ECO:0000256" key="7">
    <source>
        <dbReference type="SAM" id="Phobius"/>
    </source>
</evidence>
<protein>
    <submittedName>
        <fullName evidence="9">Multidrug efflux MFS transporter</fullName>
    </submittedName>
</protein>